<name>A0A1C5II95_9ACTN</name>
<dbReference type="GO" id="GO:0046677">
    <property type="term" value="P:response to antibiotic"/>
    <property type="evidence" value="ECO:0007669"/>
    <property type="project" value="UniProtKB-KW"/>
</dbReference>
<dbReference type="SUPFAM" id="SSF52540">
    <property type="entry name" value="P-loop containing nucleoside triphosphate hydrolases"/>
    <property type="match status" value="1"/>
</dbReference>
<feature type="domain" description="ABC transporter" evidence="7">
    <location>
        <begin position="2"/>
        <end position="203"/>
    </location>
</feature>
<dbReference type="Gene3D" id="3.40.50.300">
    <property type="entry name" value="P-loop containing nucleotide triphosphate hydrolases"/>
    <property type="match status" value="1"/>
</dbReference>
<dbReference type="GO" id="GO:0005886">
    <property type="term" value="C:plasma membrane"/>
    <property type="evidence" value="ECO:0007669"/>
    <property type="project" value="UniProtKB-SubCell"/>
</dbReference>
<dbReference type="OrthoDB" id="3282096at2"/>
<sequence>MLELRQAGRRFGRRWVFAGFDLSLPAGHRALLTGPNGAGKTTVLRCLAGTLALSAGRATVAGHPVGTTAARRLTGVCLAPEQGLYEELSARENVALVARIRLGRRAAAAAVSRVEEELDIGGYATVPVSRCSAGMRSRVSIARALVGDPALLVLDEPDRSLDAHSRARLWEALDRRAGLTCVVVSHHRDRRDRGYREITLGAAG</sequence>
<proteinExistence type="inferred from homology"/>
<keyword evidence="3" id="KW-0813">Transport</keyword>
<dbReference type="STRING" id="745366.GA0070213_10611"/>
<dbReference type="AlphaFoldDB" id="A0A1C5II95"/>
<evidence type="ECO:0000259" key="7">
    <source>
        <dbReference type="PROSITE" id="PS50893"/>
    </source>
</evidence>
<dbReference type="Pfam" id="PF00005">
    <property type="entry name" value="ABC_tran"/>
    <property type="match status" value="1"/>
</dbReference>
<evidence type="ECO:0000313" key="9">
    <source>
        <dbReference type="Proteomes" id="UP000199360"/>
    </source>
</evidence>
<organism evidence="8 9">
    <name type="scientific">Micromonospora humi</name>
    <dbReference type="NCBI Taxonomy" id="745366"/>
    <lineage>
        <taxon>Bacteria</taxon>
        <taxon>Bacillati</taxon>
        <taxon>Actinomycetota</taxon>
        <taxon>Actinomycetes</taxon>
        <taxon>Micromonosporales</taxon>
        <taxon>Micromonosporaceae</taxon>
        <taxon>Micromonospora</taxon>
    </lineage>
</organism>
<comment type="subcellular location">
    <subcellularLocation>
        <location evidence="1">Cell membrane</location>
        <topology evidence="1">Peripheral membrane protein</topology>
    </subcellularLocation>
</comment>
<dbReference type="GO" id="GO:0016887">
    <property type="term" value="F:ATP hydrolysis activity"/>
    <property type="evidence" value="ECO:0007669"/>
    <property type="project" value="InterPro"/>
</dbReference>
<gene>
    <name evidence="8" type="ORF">GA0070213_10611</name>
</gene>
<keyword evidence="6" id="KW-0046">Antibiotic resistance</keyword>
<evidence type="ECO:0000256" key="5">
    <source>
        <dbReference type="ARBA" id="ARBA00022840"/>
    </source>
</evidence>
<protein>
    <submittedName>
        <fullName evidence="8">ABC-2 type transport system ATP-binding protein</fullName>
    </submittedName>
</protein>
<evidence type="ECO:0000313" key="8">
    <source>
        <dbReference type="EMBL" id="SCG58087.1"/>
    </source>
</evidence>
<dbReference type="SMART" id="SM00382">
    <property type="entry name" value="AAA"/>
    <property type="match status" value="1"/>
</dbReference>
<dbReference type="GO" id="GO:0005524">
    <property type="term" value="F:ATP binding"/>
    <property type="evidence" value="ECO:0007669"/>
    <property type="project" value="UniProtKB-KW"/>
</dbReference>
<reference evidence="9" key="1">
    <citation type="submission" date="2016-06" db="EMBL/GenBank/DDBJ databases">
        <authorList>
            <person name="Varghese N."/>
            <person name="Submissions Spin"/>
        </authorList>
    </citation>
    <scope>NUCLEOTIDE SEQUENCE [LARGE SCALE GENOMIC DNA]</scope>
    <source>
        <strain evidence="9">DSM 45647</strain>
    </source>
</reference>
<dbReference type="InterPro" id="IPR027417">
    <property type="entry name" value="P-loop_NTPase"/>
</dbReference>
<dbReference type="PROSITE" id="PS00211">
    <property type="entry name" value="ABC_TRANSPORTER_1"/>
    <property type="match status" value="1"/>
</dbReference>
<dbReference type="PANTHER" id="PTHR42711">
    <property type="entry name" value="ABC TRANSPORTER ATP-BINDING PROTEIN"/>
    <property type="match status" value="1"/>
</dbReference>
<accession>A0A1C5II95</accession>
<dbReference type="Proteomes" id="UP000199360">
    <property type="component" value="Unassembled WGS sequence"/>
</dbReference>
<dbReference type="EMBL" id="FMDM01000006">
    <property type="protein sequence ID" value="SCG58087.1"/>
    <property type="molecule type" value="Genomic_DNA"/>
</dbReference>
<keyword evidence="4" id="KW-0547">Nucleotide-binding</keyword>
<dbReference type="PANTHER" id="PTHR42711:SF5">
    <property type="entry name" value="ABC TRANSPORTER ATP-BINDING PROTEIN NATA"/>
    <property type="match status" value="1"/>
</dbReference>
<evidence type="ECO:0000256" key="2">
    <source>
        <dbReference type="ARBA" id="ARBA00005417"/>
    </source>
</evidence>
<comment type="similarity">
    <text evidence="2">Belongs to the ABC transporter superfamily.</text>
</comment>
<dbReference type="RefSeq" id="WP_091062470.1">
    <property type="nucleotide sequence ID" value="NZ_FMDM01000006.1"/>
</dbReference>
<evidence type="ECO:0000256" key="6">
    <source>
        <dbReference type="ARBA" id="ARBA00023251"/>
    </source>
</evidence>
<dbReference type="InterPro" id="IPR003439">
    <property type="entry name" value="ABC_transporter-like_ATP-bd"/>
</dbReference>
<dbReference type="InterPro" id="IPR017871">
    <property type="entry name" value="ABC_transporter-like_CS"/>
</dbReference>
<evidence type="ECO:0000256" key="4">
    <source>
        <dbReference type="ARBA" id="ARBA00022741"/>
    </source>
</evidence>
<dbReference type="PROSITE" id="PS50893">
    <property type="entry name" value="ABC_TRANSPORTER_2"/>
    <property type="match status" value="1"/>
</dbReference>
<evidence type="ECO:0000256" key="1">
    <source>
        <dbReference type="ARBA" id="ARBA00004202"/>
    </source>
</evidence>
<keyword evidence="9" id="KW-1185">Reference proteome</keyword>
<keyword evidence="5 8" id="KW-0067">ATP-binding</keyword>
<dbReference type="InterPro" id="IPR003593">
    <property type="entry name" value="AAA+_ATPase"/>
</dbReference>
<evidence type="ECO:0000256" key="3">
    <source>
        <dbReference type="ARBA" id="ARBA00022448"/>
    </source>
</evidence>
<dbReference type="InterPro" id="IPR050763">
    <property type="entry name" value="ABC_transporter_ATP-binding"/>
</dbReference>